<dbReference type="OrthoDB" id="9882088at2"/>
<proteinExistence type="predicted"/>
<dbReference type="AlphaFoldDB" id="A0A1N6QFJ0"/>
<reference evidence="3" key="1">
    <citation type="submission" date="2017-01" db="EMBL/GenBank/DDBJ databases">
        <authorList>
            <person name="Varghese N."/>
            <person name="Submissions S."/>
        </authorList>
    </citation>
    <scope>NUCLEOTIDE SEQUENCE [LARGE SCALE GENOMIC DNA]</scope>
    <source>
        <strain evidence="3">DSM 15366</strain>
    </source>
</reference>
<keyword evidence="3" id="KW-1185">Reference proteome</keyword>
<accession>A0A1N6QFJ0</accession>
<evidence type="ECO:0000256" key="1">
    <source>
        <dbReference type="SAM" id="MobiDB-lite"/>
    </source>
</evidence>
<evidence type="ECO:0000313" key="3">
    <source>
        <dbReference type="Proteomes" id="UP000186953"/>
    </source>
</evidence>
<dbReference type="Proteomes" id="UP000186953">
    <property type="component" value="Unassembled WGS sequence"/>
</dbReference>
<gene>
    <name evidence="2" type="ORF">SAMN05421797_101873</name>
</gene>
<dbReference type="EMBL" id="FTMA01000001">
    <property type="protein sequence ID" value="SIQ15379.1"/>
    <property type="molecule type" value="Genomic_DNA"/>
</dbReference>
<dbReference type="STRING" id="228959.SAMN05421797_101873"/>
<protein>
    <submittedName>
        <fullName evidence="2">Uncharacterized protein</fullName>
    </submittedName>
</protein>
<feature type="region of interest" description="Disordered" evidence="1">
    <location>
        <begin position="56"/>
        <end position="75"/>
    </location>
</feature>
<name>A0A1N6QFJ0_9FLAO</name>
<organism evidence="2 3">
    <name type="scientific">Maribacter ulvicola</name>
    <dbReference type="NCBI Taxonomy" id="228959"/>
    <lineage>
        <taxon>Bacteria</taxon>
        <taxon>Pseudomonadati</taxon>
        <taxon>Bacteroidota</taxon>
        <taxon>Flavobacteriia</taxon>
        <taxon>Flavobacteriales</taxon>
        <taxon>Flavobacteriaceae</taxon>
        <taxon>Maribacter</taxon>
    </lineage>
</organism>
<evidence type="ECO:0000313" key="2">
    <source>
        <dbReference type="EMBL" id="SIQ15379.1"/>
    </source>
</evidence>
<feature type="compositionally biased region" description="Basic and acidic residues" evidence="1">
    <location>
        <begin position="56"/>
        <end position="66"/>
    </location>
</feature>
<dbReference type="RefSeq" id="WP_076547071.1">
    <property type="nucleotide sequence ID" value="NZ_FTMA01000001.1"/>
</dbReference>
<sequence>MYNEPQQYKPQFGLDPKKSIISKKLKTKMRKQALKNYNKVIMQNLIIGGQKTRFKEGNTKTDKEKVSMLSQKRIA</sequence>